<name>A0A0F9SFJ2_9ZZZZ</name>
<reference evidence="1" key="1">
    <citation type="journal article" date="2015" name="Nature">
        <title>Complex archaea that bridge the gap between prokaryotes and eukaryotes.</title>
        <authorList>
            <person name="Spang A."/>
            <person name="Saw J.H."/>
            <person name="Jorgensen S.L."/>
            <person name="Zaremba-Niedzwiedzka K."/>
            <person name="Martijn J."/>
            <person name="Lind A.E."/>
            <person name="van Eijk R."/>
            <person name="Schleper C."/>
            <person name="Guy L."/>
            <person name="Ettema T.J."/>
        </authorList>
    </citation>
    <scope>NUCLEOTIDE SEQUENCE</scope>
</reference>
<organism evidence="1">
    <name type="scientific">marine sediment metagenome</name>
    <dbReference type="NCBI Taxonomy" id="412755"/>
    <lineage>
        <taxon>unclassified sequences</taxon>
        <taxon>metagenomes</taxon>
        <taxon>ecological metagenomes</taxon>
    </lineage>
</organism>
<accession>A0A0F9SFJ2</accession>
<gene>
    <name evidence="1" type="ORF">LCGC14_0478090</name>
</gene>
<proteinExistence type="predicted"/>
<dbReference type="EMBL" id="LAZR01000516">
    <property type="protein sequence ID" value="KKN65764.1"/>
    <property type="molecule type" value="Genomic_DNA"/>
</dbReference>
<dbReference type="AlphaFoldDB" id="A0A0F9SFJ2"/>
<protein>
    <submittedName>
        <fullName evidence="1">Uncharacterized protein</fullName>
    </submittedName>
</protein>
<comment type="caution">
    <text evidence="1">The sequence shown here is derived from an EMBL/GenBank/DDBJ whole genome shotgun (WGS) entry which is preliminary data.</text>
</comment>
<evidence type="ECO:0000313" key="1">
    <source>
        <dbReference type="EMBL" id="KKN65764.1"/>
    </source>
</evidence>
<sequence length="606" mass="65609">MCPQEFALDCLNVEYKEKGVKTRAGFDSFKQATGNWDGSIVRVYEYKKRGEASRLLVLDDGGKIWDTLTAMTTAVLDIATMTDFSAVTIFERVFITPHDGDVGLSNESVYIYDGAGTARVAAGVAPSGYTLAVADSAASGDIEEGTHLFSIAYETASGHITKFGLTGGEVKVYEAPGGKKADMTAIPVGAAGTAARYVIVTKILVDYDGNPEDKQWWFLPDGKIEDNTTTVLADINFFDSSLINSAERLMNQVATIPAGACITSFGSRMLVAGEASANATARASEPGYPESISDLEGGIAVDPGDAGGAIHYMVEHRGILFFLKDHRTYASKDNGAAPNTWNVIQVDAAQGTGVHGSGGVLDEKGQTMDQFLICTRTGLQRFTGTYGDARELSYVIEDIWQRINPLYFNKIHISIDPIKKRAYICVPLDAATEPSHILMCDFNEGLEWDKVKWAPWLFPKKGTTSWVETKHSTRETQFKFGASDGGIYVRNTATLLDFGTAIESYYRPGFVTADPSGGVCHFHAIRARCVGAGNLDLTLYGEDDATNLLPASLTLAAAPGRELYRIFSFTGEKVSLKFGVNAASEWFDMSSLRIAGKLVWSEQAHS</sequence>